<gene>
    <name evidence="1" type="ORF">CANTADRAFT_34042</name>
</gene>
<dbReference type="EMBL" id="KV453917">
    <property type="protein sequence ID" value="ODV76925.1"/>
    <property type="molecule type" value="Genomic_DNA"/>
</dbReference>
<protein>
    <submittedName>
        <fullName evidence="1">RNA polymerase I, subunit RPA34.5</fullName>
    </submittedName>
</protein>
<dbReference type="GO" id="GO:0006360">
    <property type="term" value="P:transcription by RNA polymerase I"/>
    <property type="evidence" value="ECO:0007669"/>
    <property type="project" value="InterPro"/>
</dbReference>
<organism evidence="1 2">
    <name type="scientific">Suhomyces tanzawaensis NRRL Y-17324</name>
    <dbReference type="NCBI Taxonomy" id="984487"/>
    <lineage>
        <taxon>Eukaryota</taxon>
        <taxon>Fungi</taxon>
        <taxon>Dikarya</taxon>
        <taxon>Ascomycota</taxon>
        <taxon>Saccharomycotina</taxon>
        <taxon>Pichiomycetes</taxon>
        <taxon>Debaryomycetaceae</taxon>
        <taxon>Suhomyces</taxon>
    </lineage>
</organism>
<dbReference type="Gene3D" id="6.20.250.70">
    <property type="match status" value="1"/>
</dbReference>
<dbReference type="AlphaFoldDB" id="A0A1E4SBR7"/>
<dbReference type="RefSeq" id="XP_020062047.1">
    <property type="nucleotide sequence ID" value="XM_020208569.1"/>
</dbReference>
<reference evidence="2" key="1">
    <citation type="submission" date="2016-05" db="EMBL/GenBank/DDBJ databases">
        <title>Comparative genomics of biotechnologically important yeasts.</title>
        <authorList>
            <consortium name="DOE Joint Genome Institute"/>
            <person name="Riley R."/>
            <person name="Haridas S."/>
            <person name="Wolfe K.H."/>
            <person name="Lopes M.R."/>
            <person name="Hittinger C.T."/>
            <person name="Goker M."/>
            <person name="Salamov A."/>
            <person name="Wisecaver J."/>
            <person name="Long T.M."/>
            <person name="Aerts A.L."/>
            <person name="Barry K."/>
            <person name="Choi C."/>
            <person name="Clum A."/>
            <person name="Coughlan A.Y."/>
            <person name="Deshpande S."/>
            <person name="Douglass A.P."/>
            <person name="Hanson S.J."/>
            <person name="Klenk H.-P."/>
            <person name="Labutti K."/>
            <person name="Lapidus A."/>
            <person name="Lindquist E."/>
            <person name="Lipzen A."/>
            <person name="Meier-Kolthoff J.P."/>
            <person name="Ohm R.A."/>
            <person name="Otillar R.P."/>
            <person name="Pangilinan J."/>
            <person name="Peng Y."/>
            <person name="Rokas A."/>
            <person name="Rosa C.A."/>
            <person name="Scheuner C."/>
            <person name="Sibirny A.A."/>
            <person name="Slot J.C."/>
            <person name="Stielow J.B."/>
            <person name="Sun H."/>
            <person name="Kurtzman C.P."/>
            <person name="Blackwell M."/>
            <person name="Grigoriev I.V."/>
            <person name="Jeffries T.W."/>
        </authorList>
    </citation>
    <scope>NUCLEOTIDE SEQUENCE [LARGE SCALE GENOMIC DNA]</scope>
    <source>
        <strain evidence="2">NRRL Y-17324</strain>
    </source>
</reference>
<sequence>MPAYKSSEYVNESDSEVEDVEFQAPKHFSKISSGSNLDFSDEKEIWLIKAPKGFPIKNLKSLPVSFTATSISNGPETFKAEHNNKKGTYQINEELLSAQSENRKNAVFVRGKKTFKVLKGEVSRFYNIRETILIPEIDIDKVVQPRKDVKKIKNLRMRHFPTGY</sequence>
<evidence type="ECO:0000313" key="2">
    <source>
        <dbReference type="Proteomes" id="UP000094285"/>
    </source>
</evidence>
<dbReference type="GeneID" id="30982706"/>
<proteinExistence type="predicted"/>
<accession>A0A1E4SBR7</accession>
<keyword evidence="2" id="KW-1185">Reference proteome</keyword>
<dbReference type="Proteomes" id="UP000094285">
    <property type="component" value="Unassembled WGS sequence"/>
</dbReference>
<name>A0A1E4SBR7_9ASCO</name>
<dbReference type="PANTHER" id="PTHR28155">
    <property type="entry name" value="ACR243WP"/>
    <property type="match status" value="1"/>
</dbReference>
<dbReference type="InterPro" id="IPR013240">
    <property type="entry name" value="DNA-dir_RNA_pol1_su_RPA34"/>
</dbReference>
<dbReference type="InterPro" id="IPR053263">
    <property type="entry name" value="Euk_RPA34_RNAP_subunit"/>
</dbReference>
<dbReference type="PANTHER" id="PTHR28155:SF1">
    <property type="entry name" value="DNA-DIRECTED RNA POLYMERASE I SUBUNIT RPA34.5-DOMAIN-CONTAINING PROTEIN"/>
    <property type="match status" value="1"/>
</dbReference>
<dbReference type="OrthoDB" id="4089784at2759"/>
<dbReference type="STRING" id="984487.A0A1E4SBR7"/>
<dbReference type="Pfam" id="PF08208">
    <property type="entry name" value="RNA_polI_A34"/>
    <property type="match status" value="1"/>
</dbReference>
<evidence type="ECO:0000313" key="1">
    <source>
        <dbReference type="EMBL" id="ODV76925.1"/>
    </source>
</evidence>
<feature type="non-terminal residue" evidence="1">
    <location>
        <position position="164"/>
    </location>
</feature>